<evidence type="ECO:0000256" key="14">
    <source>
        <dbReference type="PIRSR" id="PIRSR602401-1"/>
    </source>
</evidence>
<dbReference type="GO" id="GO:0005789">
    <property type="term" value="C:endoplasmic reticulum membrane"/>
    <property type="evidence" value="ECO:0007669"/>
    <property type="project" value="UniProtKB-SubCell"/>
</dbReference>
<dbReference type="PANTHER" id="PTHR24300">
    <property type="entry name" value="CYTOCHROME P450 508A4-RELATED"/>
    <property type="match status" value="1"/>
</dbReference>
<keyword evidence="10 15" id="KW-0560">Oxidoreductase</keyword>
<evidence type="ECO:0000256" key="12">
    <source>
        <dbReference type="ARBA" id="ARBA00023033"/>
    </source>
</evidence>
<dbReference type="InterPro" id="IPR036396">
    <property type="entry name" value="Cyt_P450_sf"/>
</dbReference>
<comment type="function">
    <text evidence="2">May be involved in the metabolism of insect hormones and in the breakdown of synthetic insecticides.</text>
</comment>
<gene>
    <name evidence="17" type="ORF">JTE90_016300</name>
</gene>
<evidence type="ECO:0000256" key="8">
    <source>
        <dbReference type="ARBA" id="ARBA00022824"/>
    </source>
</evidence>
<feature type="transmembrane region" description="Helical" evidence="16">
    <location>
        <begin position="12"/>
        <end position="30"/>
    </location>
</feature>
<dbReference type="GO" id="GO:0020037">
    <property type="term" value="F:heme binding"/>
    <property type="evidence" value="ECO:0007669"/>
    <property type="project" value="InterPro"/>
</dbReference>
<keyword evidence="12 15" id="KW-0503">Monooxygenase</keyword>
<evidence type="ECO:0000313" key="17">
    <source>
        <dbReference type="EMBL" id="KAG8179967.1"/>
    </source>
</evidence>
<dbReference type="GO" id="GO:0006082">
    <property type="term" value="P:organic acid metabolic process"/>
    <property type="evidence" value="ECO:0007669"/>
    <property type="project" value="TreeGrafter"/>
</dbReference>
<keyword evidence="7 14" id="KW-0479">Metal-binding</keyword>
<evidence type="ECO:0000256" key="1">
    <source>
        <dbReference type="ARBA" id="ARBA00001971"/>
    </source>
</evidence>
<evidence type="ECO:0000256" key="10">
    <source>
        <dbReference type="ARBA" id="ARBA00023002"/>
    </source>
</evidence>
<dbReference type="GO" id="GO:0016712">
    <property type="term" value="F:oxidoreductase activity, acting on paired donors, with incorporation or reduction of molecular oxygen, reduced flavin or flavoprotein as one donor, and incorporation of one atom of oxygen"/>
    <property type="evidence" value="ECO:0007669"/>
    <property type="project" value="TreeGrafter"/>
</dbReference>
<feature type="binding site" description="axial binding residue" evidence="14">
    <location>
        <position position="445"/>
    </location>
    <ligand>
        <name>heme</name>
        <dbReference type="ChEBI" id="CHEBI:30413"/>
    </ligand>
    <ligandPart>
        <name>Fe</name>
        <dbReference type="ChEBI" id="CHEBI:18248"/>
    </ligandPart>
</feature>
<dbReference type="PANTHER" id="PTHR24300:SF375">
    <property type="entry name" value="CYTOCHROME P450 FAMILY"/>
    <property type="match status" value="1"/>
</dbReference>
<dbReference type="FunFam" id="1.10.630.10:FF:000238">
    <property type="entry name" value="Cytochrome P450 2A6"/>
    <property type="match status" value="1"/>
</dbReference>
<keyword evidence="16" id="KW-0812">Transmembrane</keyword>
<dbReference type="InterPro" id="IPR050182">
    <property type="entry name" value="Cytochrome_P450_fam2"/>
</dbReference>
<dbReference type="SUPFAM" id="SSF48264">
    <property type="entry name" value="Cytochrome P450"/>
    <property type="match status" value="1"/>
</dbReference>
<dbReference type="EMBL" id="JAFNEN010000594">
    <property type="protein sequence ID" value="KAG8179967.1"/>
    <property type="molecule type" value="Genomic_DNA"/>
</dbReference>
<dbReference type="PRINTS" id="PR00385">
    <property type="entry name" value="P450"/>
</dbReference>
<keyword evidence="16" id="KW-1133">Transmembrane helix</keyword>
<evidence type="ECO:0000256" key="15">
    <source>
        <dbReference type="RuleBase" id="RU000461"/>
    </source>
</evidence>
<evidence type="ECO:0000313" key="18">
    <source>
        <dbReference type="Proteomes" id="UP000827092"/>
    </source>
</evidence>
<evidence type="ECO:0000256" key="13">
    <source>
        <dbReference type="ARBA" id="ARBA00023136"/>
    </source>
</evidence>
<evidence type="ECO:0000256" key="4">
    <source>
        <dbReference type="ARBA" id="ARBA00004406"/>
    </source>
</evidence>
<comment type="similarity">
    <text evidence="5 15">Belongs to the cytochrome P450 family.</text>
</comment>
<keyword evidence="13 16" id="KW-0472">Membrane</keyword>
<dbReference type="Gene3D" id="1.10.630.10">
    <property type="entry name" value="Cytochrome P450"/>
    <property type="match status" value="1"/>
</dbReference>
<protein>
    <recommendedName>
        <fullName evidence="19">Cytochrome P450</fullName>
    </recommendedName>
</protein>
<comment type="subcellular location">
    <subcellularLocation>
        <location evidence="4">Endoplasmic reticulum membrane</location>
        <topology evidence="4">Peripheral membrane protein</topology>
    </subcellularLocation>
    <subcellularLocation>
        <location evidence="3">Microsome membrane</location>
        <topology evidence="3">Peripheral membrane protein</topology>
    </subcellularLocation>
</comment>
<evidence type="ECO:0000256" key="16">
    <source>
        <dbReference type="SAM" id="Phobius"/>
    </source>
</evidence>
<dbReference type="InterPro" id="IPR001128">
    <property type="entry name" value="Cyt_P450"/>
</dbReference>
<evidence type="ECO:0000256" key="7">
    <source>
        <dbReference type="ARBA" id="ARBA00022723"/>
    </source>
</evidence>
<organism evidence="17 18">
    <name type="scientific">Oedothorax gibbosus</name>
    <dbReference type="NCBI Taxonomy" id="931172"/>
    <lineage>
        <taxon>Eukaryota</taxon>
        <taxon>Metazoa</taxon>
        <taxon>Ecdysozoa</taxon>
        <taxon>Arthropoda</taxon>
        <taxon>Chelicerata</taxon>
        <taxon>Arachnida</taxon>
        <taxon>Araneae</taxon>
        <taxon>Araneomorphae</taxon>
        <taxon>Entelegynae</taxon>
        <taxon>Araneoidea</taxon>
        <taxon>Linyphiidae</taxon>
        <taxon>Erigoninae</taxon>
        <taxon>Oedothorax</taxon>
    </lineage>
</organism>
<name>A0AAV6U5Z9_9ARAC</name>
<keyword evidence="11 14" id="KW-0408">Iron</keyword>
<evidence type="ECO:0000256" key="5">
    <source>
        <dbReference type="ARBA" id="ARBA00010617"/>
    </source>
</evidence>
<evidence type="ECO:0000256" key="9">
    <source>
        <dbReference type="ARBA" id="ARBA00022848"/>
    </source>
</evidence>
<dbReference type="Pfam" id="PF00067">
    <property type="entry name" value="p450"/>
    <property type="match status" value="1"/>
</dbReference>
<dbReference type="GO" id="GO:0005506">
    <property type="term" value="F:iron ion binding"/>
    <property type="evidence" value="ECO:0007669"/>
    <property type="project" value="InterPro"/>
</dbReference>
<evidence type="ECO:0000256" key="2">
    <source>
        <dbReference type="ARBA" id="ARBA00003690"/>
    </source>
</evidence>
<reference evidence="17 18" key="1">
    <citation type="journal article" date="2022" name="Nat. Ecol. Evol.">
        <title>A masculinizing supergene underlies an exaggerated male reproductive morph in a spider.</title>
        <authorList>
            <person name="Hendrickx F."/>
            <person name="De Corte Z."/>
            <person name="Sonet G."/>
            <person name="Van Belleghem S.M."/>
            <person name="Kostlbacher S."/>
            <person name="Vangestel C."/>
        </authorList>
    </citation>
    <scope>NUCLEOTIDE SEQUENCE [LARGE SCALE GENOMIC DNA]</scope>
    <source>
        <strain evidence="17">W744_W776</strain>
    </source>
</reference>
<evidence type="ECO:0000256" key="11">
    <source>
        <dbReference type="ARBA" id="ARBA00023004"/>
    </source>
</evidence>
<comment type="caution">
    <text evidence="17">The sequence shown here is derived from an EMBL/GenBank/DDBJ whole genome shotgun (WGS) entry which is preliminary data.</text>
</comment>
<keyword evidence="18" id="KW-1185">Reference proteome</keyword>
<proteinExistence type="inferred from homology"/>
<dbReference type="InterPro" id="IPR017972">
    <property type="entry name" value="Cyt_P450_CS"/>
</dbReference>
<keyword evidence="6 14" id="KW-0349">Heme</keyword>
<keyword evidence="9" id="KW-0492">Microsome</keyword>
<evidence type="ECO:0000256" key="6">
    <source>
        <dbReference type="ARBA" id="ARBA00022617"/>
    </source>
</evidence>
<dbReference type="PRINTS" id="PR00463">
    <property type="entry name" value="EP450I"/>
</dbReference>
<dbReference type="Proteomes" id="UP000827092">
    <property type="component" value="Unassembled WGS sequence"/>
</dbReference>
<dbReference type="GO" id="GO:0006805">
    <property type="term" value="P:xenobiotic metabolic process"/>
    <property type="evidence" value="ECO:0007669"/>
    <property type="project" value="TreeGrafter"/>
</dbReference>
<evidence type="ECO:0008006" key="19">
    <source>
        <dbReference type="Google" id="ProtNLM"/>
    </source>
</evidence>
<keyword evidence="8" id="KW-0256">Endoplasmic reticulum</keyword>
<dbReference type="InterPro" id="IPR002401">
    <property type="entry name" value="Cyt_P450_E_grp-I"/>
</dbReference>
<comment type="cofactor">
    <cofactor evidence="1 14">
        <name>heme</name>
        <dbReference type="ChEBI" id="CHEBI:30413"/>
    </cofactor>
</comment>
<accession>A0AAV6U5Z9</accession>
<evidence type="ECO:0000256" key="3">
    <source>
        <dbReference type="ARBA" id="ARBA00004174"/>
    </source>
</evidence>
<sequence length="499" mass="56002">MVDFSNFHVDFPTSYFLAVCATVLVLYWTFVKLFKNKNLPPGPIGVPILGHLPFLSSEPHRDLHKLGQKYGGIFGIYNGRTHVVILGDYPSLKEALGKSTTTDRPETTFDFIPDGVGFSSVNGEEWVEQRRYCMRAMRNVGLGRDTWEDILQAEVSDFVELISRQNGRPFDPTLPLTASVSRNISALLFGRRLSINDEQADLFAAAIYSSSQFAPLIGARSAFPSLMDALARIGLLEKKAASLDKLVEFNRFVRDQVEERRRQNTEDDKDDFIGGYLQKIKENRGFNLGNTFNETNLHGNIQALFIGASDTTRTSLSWLMLALAAHQGAQRKVQKEADREGGTAVTWAGRGRYPVAVATIMEGQRWRTVAPLNTGRVAMEDIRVGGYDIPKGTTIIANNWGVHNDTNYWTDPEEFRPERFLSADGTQVNLKPESYVPFSYGKRNCPGETVAIMEILFYFVAILRKFNVLPPEGREINLQGTLGLTYQPIPQELCFVPRI</sequence>
<dbReference type="PROSITE" id="PS00086">
    <property type="entry name" value="CYTOCHROME_P450"/>
    <property type="match status" value="1"/>
</dbReference>
<dbReference type="AlphaFoldDB" id="A0AAV6U5Z9"/>